<dbReference type="PANTHER" id="PTHR43355:SF2">
    <property type="entry name" value="FLAVIN REDUCTASE (NADPH)"/>
    <property type="match status" value="1"/>
</dbReference>
<organism evidence="2 3">
    <name type="scientific">Demequina zhanjiangensis</name>
    <dbReference type="NCBI Taxonomy" id="3051659"/>
    <lineage>
        <taxon>Bacteria</taxon>
        <taxon>Bacillati</taxon>
        <taxon>Actinomycetota</taxon>
        <taxon>Actinomycetes</taxon>
        <taxon>Micrococcales</taxon>
        <taxon>Demequinaceae</taxon>
        <taxon>Demequina</taxon>
    </lineage>
</organism>
<dbReference type="SUPFAM" id="SSF51735">
    <property type="entry name" value="NAD(P)-binding Rossmann-fold domains"/>
    <property type="match status" value="1"/>
</dbReference>
<proteinExistence type="predicted"/>
<accession>A0ABT8G4H7</accession>
<comment type="caution">
    <text evidence="2">The sequence shown here is derived from an EMBL/GenBank/DDBJ whole genome shotgun (WGS) entry which is preliminary data.</text>
</comment>
<dbReference type="EMBL" id="JAUHPV010000010">
    <property type="protein sequence ID" value="MDN4474046.1"/>
    <property type="molecule type" value="Genomic_DNA"/>
</dbReference>
<name>A0ABT8G4H7_9MICO</name>
<evidence type="ECO:0000313" key="3">
    <source>
        <dbReference type="Proteomes" id="UP001172738"/>
    </source>
</evidence>
<dbReference type="InterPro" id="IPR036291">
    <property type="entry name" value="NAD(P)-bd_dom_sf"/>
</dbReference>
<dbReference type="Pfam" id="PF13460">
    <property type="entry name" value="NAD_binding_10"/>
    <property type="match status" value="1"/>
</dbReference>
<sequence>MTRIAVIGGTGYAGRNIVAAAAAKGLEVVSYSRSLPETPVEGVDYRTGDVTDQAFLAQAFDGVDVLVSALSPRGALAEPGTLRGIERTLARLAESKAVRFGVVGGAGSLLVAEGGPMVADTESFPAAIKPEADEMASVLADLRAHEGELDWFFVSPAGGFGAFAPGEATGAYRVGGDVLLVDGNGESHISGADFGLAVADEIVNPTHRKARFTVAY</sequence>
<reference evidence="2" key="1">
    <citation type="submission" date="2023-06" db="EMBL/GenBank/DDBJ databases">
        <title>SYSU T00b26.</title>
        <authorList>
            <person name="Gao L."/>
            <person name="Fang B.-Z."/>
            <person name="Li W.-J."/>
        </authorList>
    </citation>
    <scope>NUCLEOTIDE SEQUENCE</scope>
    <source>
        <strain evidence="2">SYSU T00b26</strain>
    </source>
</reference>
<protein>
    <submittedName>
        <fullName evidence="2">NAD(P)H-binding protein</fullName>
    </submittedName>
</protein>
<dbReference type="Gene3D" id="3.40.50.720">
    <property type="entry name" value="NAD(P)-binding Rossmann-like Domain"/>
    <property type="match status" value="1"/>
</dbReference>
<keyword evidence="3" id="KW-1185">Reference proteome</keyword>
<evidence type="ECO:0000259" key="1">
    <source>
        <dbReference type="Pfam" id="PF13460"/>
    </source>
</evidence>
<dbReference type="Proteomes" id="UP001172738">
    <property type="component" value="Unassembled WGS sequence"/>
</dbReference>
<dbReference type="PANTHER" id="PTHR43355">
    <property type="entry name" value="FLAVIN REDUCTASE (NADPH)"/>
    <property type="match status" value="1"/>
</dbReference>
<evidence type="ECO:0000313" key="2">
    <source>
        <dbReference type="EMBL" id="MDN4474046.1"/>
    </source>
</evidence>
<gene>
    <name evidence="2" type="ORF">QQX04_13680</name>
</gene>
<dbReference type="InterPro" id="IPR016040">
    <property type="entry name" value="NAD(P)-bd_dom"/>
</dbReference>
<dbReference type="InterPro" id="IPR051606">
    <property type="entry name" value="Polyketide_Oxido-like"/>
</dbReference>
<feature type="domain" description="NAD(P)-binding" evidence="1">
    <location>
        <begin position="8"/>
        <end position="182"/>
    </location>
</feature>
<dbReference type="RefSeq" id="WP_301130134.1">
    <property type="nucleotide sequence ID" value="NZ_JAUHPV010000010.1"/>
</dbReference>